<evidence type="ECO:0000256" key="4">
    <source>
        <dbReference type="SAM" id="Coils"/>
    </source>
</evidence>
<dbReference type="PANTHER" id="PTHR32114:SF2">
    <property type="entry name" value="ABC TRANSPORTER ABCH.3"/>
    <property type="match status" value="1"/>
</dbReference>
<dbReference type="InterPro" id="IPR038729">
    <property type="entry name" value="Rad50/SbcC_AAA"/>
</dbReference>
<evidence type="ECO:0000259" key="5">
    <source>
        <dbReference type="Pfam" id="PF13476"/>
    </source>
</evidence>
<dbReference type="Pfam" id="PF13476">
    <property type="entry name" value="AAA_23"/>
    <property type="match status" value="1"/>
</dbReference>
<accession>A0A095Y3A6</accession>
<name>A0A095Y3A6_9CORY</name>
<dbReference type="Proteomes" id="UP000029548">
    <property type="component" value="Unassembled WGS sequence"/>
</dbReference>
<dbReference type="GO" id="GO:0016887">
    <property type="term" value="F:ATP hydrolysis activity"/>
    <property type="evidence" value="ECO:0007669"/>
    <property type="project" value="InterPro"/>
</dbReference>
<dbReference type="AlphaFoldDB" id="A0A095Y3A6"/>
<dbReference type="GO" id="GO:0006302">
    <property type="term" value="P:double-strand break repair"/>
    <property type="evidence" value="ECO:0007669"/>
    <property type="project" value="InterPro"/>
</dbReference>
<dbReference type="PANTHER" id="PTHR32114">
    <property type="entry name" value="ABC TRANSPORTER ABCH.3"/>
    <property type="match status" value="1"/>
</dbReference>
<feature type="coiled-coil region" evidence="4">
    <location>
        <begin position="411"/>
        <end position="438"/>
    </location>
</feature>
<reference evidence="6 7" key="1">
    <citation type="submission" date="2014-07" db="EMBL/GenBank/DDBJ databases">
        <authorList>
            <person name="McCorrison J."/>
            <person name="Sanka R."/>
            <person name="Torralba M."/>
            <person name="Gillis M."/>
            <person name="Haft D.H."/>
            <person name="Methe B."/>
            <person name="Sutton G."/>
            <person name="Nelson K.E."/>
        </authorList>
    </citation>
    <scope>NUCLEOTIDE SEQUENCE [LARGE SCALE GENOMIC DNA]</scope>
    <source>
        <strain evidence="6 7">DNF00450</strain>
    </source>
</reference>
<evidence type="ECO:0000256" key="3">
    <source>
        <dbReference type="ARBA" id="ARBA00013368"/>
    </source>
</evidence>
<evidence type="ECO:0000256" key="2">
    <source>
        <dbReference type="ARBA" id="ARBA00011322"/>
    </source>
</evidence>
<protein>
    <recommendedName>
        <fullName evidence="3">Nuclease SbcCD subunit C</fullName>
    </recommendedName>
</protein>
<evidence type="ECO:0000256" key="1">
    <source>
        <dbReference type="ARBA" id="ARBA00006930"/>
    </source>
</evidence>
<dbReference type="EMBL" id="JRNE01000053">
    <property type="protein sequence ID" value="KGF16526.1"/>
    <property type="molecule type" value="Genomic_DNA"/>
</dbReference>
<dbReference type="SUPFAM" id="SSF52540">
    <property type="entry name" value="P-loop containing nucleoside triphosphate hydrolases"/>
    <property type="match status" value="1"/>
</dbReference>
<comment type="subunit">
    <text evidence="2">Heterodimer of SbcC and SbcD.</text>
</comment>
<organism evidence="6 7">
    <name type="scientific">Corynebacterium freneyi DNF00450</name>
    <dbReference type="NCBI Taxonomy" id="1287475"/>
    <lineage>
        <taxon>Bacteria</taxon>
        <taxon>Bacillati</taxon>
        <taxon>Actinomycetota</taxon>
        <taxon>Actinomycetes</taxon>
        <taxon>Mycobacteriales</taxon>
        <taxon>Corynebacteriaceae</taxon>
        <taxon>Corynebacterium</taxon>
    </lineage>
</organism>
<feature type="coiled-coil region" evidence="4">
    <location>
        <begin position="240"/>
        <end position="267"/>
    </location>
</feature>
<comment type="similarity">
    <text evidence="1">Belongs to the SMC family. SbcC subfamily.</text>
</comment>
<dbReference type="SUPFAM" id="SSF75712">
    <property type="entry name" value="Rad50 coiled-coil Zn hook"/>
    <property type="match status" value="1"/>
</dbReference>
<feature type="domain" description="Rad50/SbcC-type AAA" evidence="5">
    <location>
        <begin position="19"/>
        <end position="262"/>
    </location>
</feature>
<gene>
    <name evidence="6" type="ORF">HMPREF1650_07235</name>
</gene>
<evidence type="ECO:0000313" key="7">
    <source>
        <dbReference type="Proteomes" id="UP000029548"/>
    </source>
</evidence>
<keyword evidence="4" id="KW-0175">Coiled coil</keyword>
<sequence>MTPGFWISSITVAGHPTRRDSSVGFESGLNVIYGPSNSGKSWVLQCIDYVFGLKADEFVLGENSGYTEVRMGVRTAQGSLTLSRPIGEGANNIEVSSTDPRIESGTYKRQSSGRSPLLSSVWLKLIGYDALENLKIIKNQNLETQALTWRTFWHALYADEDRISTKKPILLPLQTTAQPAFKCALASLITGKNYAAYARDESVETRKLRNNAIIDYLEPLPKQLEERIELIDKALGSSDQAEIQQRIDELTAELERVQQRITHATVQGQDVIARLQQVRDSLAESRSLRNRYEELAASYRARIERFDFVEEGHALTAHREPATTCPVCTQALPPEARSAVPEPDLRERHDLAARLNDLRQTIHQMDLEQAPLQEQEQDLAAEAERIARRISGELEPQLQALSTSLASHNAIIAMQAEREQHLERKQAIEDELEERKNRTFPKGNFNPLDEYPRTFWPQMGTNLLDILGACAFPRLKDARFSRELFDAVINGKTKAKEGQGYRSFVNTAVMLALREYLASEDATHNPGLLIIDTPLLGLDDPQLDPELQEARETIPAALYGYLALEQDGGQMIIADNTKFMPDIEPLKDRCKLIVFTKREGEGRYGFLLDAQDEDLIDLEETDDN</sequence>
<evidence type="ECO:0000313" key="6">
    <source>
        <dbReference type="EMBL" id="KGF16526.1"/>
    </source>
</evidence>
<dbReference type="RefSeq" id="WP_035122283.1">
    <property type="nucleotide sequence ID" value="NZ_JRNE01000053.1"/>
</dbReference>
<dbReference type="Gene3D" id="3.40.50.300">
    <property type="entry name" value="P-loop containing nucleotide triphosphate hydrolases"/>
    <property type="match status" value="1"/>
</dbReference>
<dbReference type="eggNOG" id="COG0419">
    <property type="taxonomic scope" value="Bacteria"/>
</dbReference>
<dbReference type="InterPro" id="IPR027417">
    <property type="entry name" value="P-loop_NTPase"/>
</dbReference>
<comment type="caution">
    <text evidence="6">The sequence shown here is derived from an EMBL/GenBank/DDBJ whole genome shotgun (WGS) entry which is preliminary data.</text>
</comment>
<proteinExistence type="inferred from homology"/>